<dbReference type="EMBL" id="VSRR010008184">
    <property type="protein sequence ID" value="MPC48247.1"/>
    <property type="molecule type" value="Genomic_DNA"/>
</dbReference>
<accession>A0A5B7FS87</accession>
<evidence type="ECO:0000313" key="2">
    <source>
        <dbReference type="EMBL" id="MPC48247.1"/>
    </source>
</evidence>
<comment type="caution">
    <text evidence="2">The sequence shown here is derived from an EMBL/GenBank/DDBJ whole genome shotgun (WGS) entry which is preliminary data.</text>
</comment>
<gene>
    <name evidence="2" type="ORF">E2C01_042015</name>
</gene>
<dbReference type="OrthoDB" id="70570at2759"/>
<reference evidence="2 3" key="1">
    <citation type="submission" date="2019-05" db="EMBL/GenBank/DDBJ databases">
        <title>Another draft genome of Portunus trituberculatus and its Hox gene families provides insights of decapod evolution.</title>
        <authorList>
            <person name="Jeong J.-H."/>
            <person name="Song I."/>
            <person name="Kim S."/>
            <person name="Choi T."/>
            <person name="Kim D."/>
            <person name="Ryu S."/>
            <person name="Kim W."/>
        </authorList>
    </citation>
    <scope>NUCLEOTIDE SEQUENCE [LARGE SCALE GENOMIC DNA]</scope>
    <source>
        <tissue evidence="2">Muscle</tissue>
    </source>
</reference>
<evidence type="ECO:0000313" key="3">
    <source>
        <dbReference type="Proteomes" id="UP000324222"/>
    </source>
</evidence>
<feature type="compositionally biased region" description="Polar residues" evidence="1">
    <location>
        <begin position="16"/>
        <end position="28"/>
    </location>
</feature>
<name>A0A5B7FS87_PORTR</name>
<feature type="compositionally biased region" description="Polar residues" evidence="1">
    <location>
        <begin position="45"/>
        <end position="55"/>
    </location>
</feature>
<organism evidence="2 3">
    <name type="scientific">Portunus trituberculatus</name>
    <name type="common">Swimming crab</name>
    <name type="synonym">Neptunus trituberculatus</name>
    <dbReference type="NCBI Taxonomy" id="210409"/>
    <lineage>
        <taxon>Eukaryota</taxon>
        <taxon>Metazoa</taxon>
        <taxon>Ecdysozoa</taxon>
        <taxon>Arthropoda</taxon>
        <taxon>Crustacea</taxon>
        <taxon>Multicrustacea</taxon>
        <taxon>Malacostraca</taxon>
        <taxon>Eumalacostraca</taxon>
        <taxon>Eucarida</taxon>
        <taxon>Decapoda</taxon>
        <taxon>Pleocyemata</taxon>
        <taxon>Brachyura</taxon>
        <taxon>Eubrachyura</taxon>
        <taxon>Portunoidea</taxon>
        <taxon>Portunidae</taxon>
        <taxon>Portuninae</taxon>
        <taxon>Portunus</taxon>
    </lineage>
</organism>
<protein>
    <submittedName>
        <fullName evidence="2">Uncharacterized protein</fullName>
    </submittedName>
</protein>
<proteinExistence type="predicted"/>
<feature type="region of interest" description="Disordered" evidence="1">
    <location>
        <begin position="16"/>
        <end position="69"/>
    </location>
</feature>
<dbReference type="AlphaFoldDB" id="A0A5B7FS87"/>
<dbReference type="Proteomes" id="UP000324222">
    <property type="component" value="Unassembled WGS sequence"/>
</dbReference>
<keyword evidence="3" id="KW-1185">Reference proteome</keyword>
<sequence length="69" mass="7243">MNALINTLFQTMTFYEGGESSNGETQATVDVPADNAALPSEKETNSSLQHLTDSTPAAVDATPVTPSEQ</sequence>
<evidence type="ECO:0000256" key="1">
    <source>
        <dbReference type="SAM" id="MobiDB-lite"/>
    </source>
</evidence>